<dbReference type="EMBL" id="JAATIP010000238">
    <property type="protein sequence ID" value="KAF4357261.1"/>
    <property type="molecule type" value="Genomic_DNA"/>
</dbReference>
<name>A0A7J6DVS5_CANSA</name>
<keyword evidence="2" id="KW-0732">Signal</keyword>
<dbReference type="Proteomes" id="UP000583929">
    <property type="component" value="Unassembled WGS sequence"/>
</dbReference>
<evidence type="ECO:0000313" key="6">
    <source>
        <dbReference type="Proteomes" id="UP000525078"/>
    </source>
</evidence>
<dbReference type="PANTHER" id="PTHR38396:SF1">
    <property type="entry name" value="TRANSMEMBRANE PROTEIN"/>
    <property type="match status" value="1"/>
</dbReference>
<reference evidence="6 7" key="1">
    <citation type="journal article" date="2020" name="bioRxiv">
        <title>Sequence and annotation of 42 cannabis genomes reveals extensive copy number variation in cannabinoid synthesis and pathogen resistance genes.</title>
        <authorList>
            <person name="Mckernan K.J."/>
            <person name="Helbert Y."/>
            <person name="Kane L.T."/>
            <person name="Ebling H."/>
            <person name="Zhang L."/>
            <person name="Liu B."/>
            <person name="Eaton Z."/>
            <person name="Mclaughlin S."/>
            <person name="Kingan S."/>
            <person name="Baybayan P."/>
            <person name="Concepcion G."/>
            <person name="Jordan M."/>
            <person name="Riva A."/>
            <person name="Barbazuk W."/>
            <person name="Harkins T."/>
        </authorList>
    </citation>
    <scope>NUCLEOTIDE SEQUENCE [LARGE SCALE GENOMIC DNA]</scope>
    <source>
        <strain evidence="6 7">cv. Jamaican Lion 4</strain>
        <strain evidence="5">Father</strain>
        <strain evidence="3">Mother</strain>
        <tissue evidence="3">Leaf</tissue>
    </source>
</reference>
<organism evidence="3 6">
    <name type="scientific">Cannabis sativa</name>
    <name type="common">Hemp</name>
    <name type="synonym">Marijuana</name>
    <dbReference type="NCBI Taxonomy" id="3483"/>
    <lineage>
        <taxon>Eukaryota</taxon>
        <taxon>Viridiplantae</taxon>
        <taxon>Streptophyta</taxon>
        <taxon>Embryophyta</taxon>
        <taxon>Tracheophyta</taxon>
        <taxon>Spermatophyta</taxon>
        <taxon>Magnoliopsida</taxon>
        <taxon>eudicotyledons</taxon>
        <taxon>Gunneridae</taxon>
        <taxon>Pentapetalae</taxon>
        <taxon>rosids</taxon>
        <taxon>fabids</taxon>
        <taxon>Rosales</taxon>
        <taxon>Cannabaceae</taxon>
        <taxon>Cannabis</taxon>
    </lineage>
</organism>
<dbReference type="Proteomes" id="UP000525078">
    <property type="component" value="Unassembled WGS sequence"/>
</dbReference>
<evidence type="ECO:0000313" key="7">
    <source>
        <dbReference type="Proteomes" id="UP000583929"/>
    </source>
</evidence>
<comment type="caution">
    <text evidence="3">The sequence shown here is derived from an EMBL/GenBank/DDBJ whole genome shotgun (WGS) entry which is preliminary data.</text>
</comment>
<dbReference type="AlphaFoldDB" id="A0A7J6DVS5"/>
<sequence length="110" mass="12077">MSGRTFVVIFFFWAFLTIITPTLVQLSETAKSQAQQLNDEKNEEIKARRIMAEKHPVRTPIAPAINSPAPSPVPAPAPTIKSPGNRKISLGKVLTESMKLLVNKTRVGVI</sequence>
<feature type="region of interest" description="Disordered" evidence="1">
    <location>
        <begin position="59"/>
        <end position="84"/>
    </location>
</feature>
<dbReference type="EMBL" id="JAATIP010000374">
    <property type="protein sequence ID" value="KAF4350126.1"/>
    <property type="molecule type" value="Genomic_DNA"/>
</dbReference>
<evidence type="ECO:0000313" key="4">
    <source>
        <dbReference type="EMBL" id="KAF4357261.1"/>
    </source>
</evidence>
<evidence type="ECO:0000256" key="2">
    <source>
        <dbReference type="SAM" id="SignalP"/>
    </source>
</evidence>
<accession>A0A7J6DVS5</accession>
<keyword evidence="7" id="KW-1185">Reference proteome</keyword>
<proteinExistence type="predicted"/>
<evidence type="ECO:0000313" key="3">
    <source>
        <dbReference type="EMBL" id="KAF4350126.1"/>
    </source>
</evidence>
<protein>
    <submittedName>
        <fullName evidence="3">Uncharacterized protein</fullName>
    </submittedName>
</protein>
<evidence type="ECO:0000256" key="1">
    <source>
        <dbReference type="SAM" id="MobiDB-lite"/>
    </source>
</evidence>
<gene>
    <name evidence="3" type="ORF">F8388_001304</name>
    <name evidence="4" type="ORF">F8388_002769</name>
    <name evidence="5" type="ORF">G4B88_029161</name>
</gene>
<feature type="signal peptide" evidence="2">
    <location>
        <begin position="1"/>
        <end position="24"/>
    </location>
</feature>
<feature type="chain" id="PRO_5036204978" evidence="2">
    <location>
        <begin position="25"/>
        <end position="110"/>
    </location>
</feature>
<dbReference type="OrthoDB" id="1304015at2759"/>
<evidence type="ECO:0000313" key="5">
    <source>
        <dbReference type="EMBL" id="KAF4364184.1"/>
    </source>
</evidence>
<dbReference type="PANTHER" id="PTHR38396">
    <property type="entry name" value="TRANSMEMBRANE PROTEIN"/>
    <property type="match status" value="1"/>
</dbReference>
<dbReference type="EMBL" id="JAATIQ010000285">
    <property type="protein sequence ID" value="KAF4364184.1"/>
    <property type="molecule type" value="Genomic_DNA"/>
</dbReference>